<evidence type="ECO:0000313" key="1">
    <source>
        <dbReference type="EMBL" id="KKL99334.1"/>
    </source>
</evidence>
<gene>
    <name evidence="1" type="ORF">LCGC14_1815450</name>
</gene>
<sequence length="86" mass="9469">MRHVVLKRLDGVSGSAGRPLALFKFDPEQGLAERYDRNENAWVDHPAMIDFTGIGGADPYFDITEGEANEIISGWLGEGETEDDSD</sequence>
<proteinExistence type="predicted"/>
<reference evidence="1" key="1">
    <citation type="journal article" date="2015" name="Nature">
        <title>Complex archaea that bridge the gap between prokaryotes and eukaryotes.</title>
        <authorList>
            <person name="Spang A."/>
            <person name="Saw J.H."/>
            <person name="Jorgensen S.L."/>
            <person name="Zaremba-Niedzwiedzka K."/>
            <person name="Martijn J."/>
            <person name="Lind A.E."/>
            <person name="van Eijk R."/>
            <person name="Schleper C."/>
            <person name="Guy L."/>
            <person name="Ettema T.J."/>
        </authorList>
    </citation>
    <scope>NUCLEOTIDE SEQUENCE</scope>
</reference>
<accession>A0A0F9GKD6</accession>
<name>A0A0F9GKD6_9ZZZZ</name>
<dbReference type="AlphaFoldDB" id="A0A0F9GKD6"/>
<dbReference type="EMBL" id="LAZR01017701">
    <property type="protein sequence ID" value="KKL99334.1"/>
    <property type="molecule type" value="Genomic_DNA"/>
</dbReference>
<comment type="caution">
    <text evidence="1">The sequence shown here is derived from an EMBL/GenBank/DDBJ whole genome shotgun (WGS) entry which is preliminary data.</text>
</comment>
<organism evidence="1">
    <name type="scientific">marine sediment metagenome</name>
    <dbReference type="NCBI Taxonomy" id="412755"/>
    <lineage>
        <taxon>unclassified sequences</taxon>
        <taxon>metagenomes</taxon>
        <taxon>ecological metagenomes</taxon>
    </lineage>
</organism>
<protein>
    <submittedName>
        <fullName evidence="1">Uncharacterized protein</fullName>
    </submittedName>
</protein>